<dbReference type="Pfam" id="PF08766">
    <property type="entry name" value="DEK_C"/>
    <property type="match status" value="1"/>
</dbReference>
<keyword evidence="3" id="KW-1185">Reference proteome</keyword>
<dbReference type="PROSITE" id="PS51998">
    <property type="entry name" value="DEK_C"/>
    <property type="match status" value="1"/>
</dbReference>
<reference evidence="2 3" key="1">
    <citation type="journal article" date="2018" name="Genome Biol. Evol.">
        <title>Multiple Roots of Fruiting Body Formation in Amoebozoa.</title>
        <authorList>
            <person name="Hillmann F."/>
            <person name="Forbes G."/>
            <person name="Novohradska S."/>
            <person name="Ferling I."/>
            <person name="Riege K."/>
            <person name="Groth M."/>
            <person name="Westermann M."/>
            <person name="Marz M."/>
            <person name="Spaller T."/>
            <person name="Winckler T."/>
            <person name="Schaap P."/>
            <person name="Glockner G."/>
        </authorList>
    </citation>
    <scope>NUCLEOTIDE SEQUENCE [LARGE SCALE GENOMIC DNA]</scope>
    <source>
        <strain evidence="2 3">Jena</strain>
    </source>
</reference>
<dbReference type="InterPro" id="IPR009044">
    <property type="entry name" value="ssDNA-bd_transcriptional_reg"/>
</dbReference>
<dbReference type="SUPFAM" id="SSF54447">
    <property type="entry name" value="ssDNA-binding transcriptional regulator domain"/>
    <property type="match status" value="1"/>
</dbReference>
<comment type="caution">
    <text evidence="2">The sequence shown here is derived from an EMBL/GenBank/DDBJ whole genome shotgun (WGS) entry which is preliminary data.</text>
</comment>
<dbReference type="Gene3D" id="2.30.31.10">
    <property type="entry name" value="Transcriptional Coactivator Pc4, Chain A"/>
    <property type="match status" value="1"/>
</dbReference>
<dbReference type="GO" id="GO:0006355">
    <property type="term" value="P:regulation of DNA-templated transcription"/>
    <property type="evidence" value="ECO:0007669"/>
    <property type="project" value="InterPro"/>
</dbReference>
<feature type="domain" description="DEK-C" evidence="1">
    <location>
        <begin position="1"/>
        <end position="59"/>
    </location>
</feature>
<dbReference type="InterPro" id="IPR003173">
    <property type="entry name" value="PC4_C"/>
</dbReference>
<name>A0A2P6N1G2_9EUKA</name>
<dbReference type="Pfam" id="PF02229">
    <property type="entry name" value="PC4"/>
    <property type="match status" value="1"/>
</dbReference>
<dbReference type="EMBL" id="MDYQ01000255">
    <property type="protein sequence ID" value="PRP77750.1"/>
    <property type="molecule type" value="Genomic_DNA"/>
</dbReference>
<sequence>MATEEDIRKSLRYILKTNDVQLITPRQLRRQLEELLVLEDGCLDENKEQLSELVQKELVELHREENKDPPTKTILHSISALPVSVQQSPSSSSSNIVQTPSNGILTDKDGQSYVILGSNALRVTAKRLNGEKVLDIRKFERDGISKELKAASEGIRITLEQYNILCNYSDQIQTLLSPC</sequence>
<protein>
    <recommendedName>
        <fullName evidence="1">DEK-C domain-containing protein</fullName>
    </recommendedName>
</protein>
<dbReference type="InParanoid" id="A0A2P6N1G2"/>
<gene>
    <name evidence="2" type="ORF">PROFUN_14111</name>
</gene>
<dbReference type="AlphaFoldDB" id="A0A2P6N1G2"/>
<organism evidence="2 3">
    <name type="scientific">Planoprotostelium fungivorum</name>
    <dbReference type="NCBI Taxonomy" id="1890364"/>
    <lineage>
        <taxon>Eukaryota</taxon>
        <taxon>Amoebozoa</taxon>
        <taxon>Evosea</taxon>
        <taxon>Variosea</taxon>
        <taxon>Cavosteliida</taxon>
        <taxon>Cavosteliaceae</taxon>
        <taxon>Planoprotostelium</taxon>
    </lineage>
</organism>
<dbReference type="OrthoDB" id="2505440at2759"/>
<evidence type="ECO:0000313" key="3">
    <source>
        <dbReference type="Proteomes" id="UP000241769"/>
    </source>
</evidence>
<proteinExistence type="predicted"/>
<evidence type="ECO:0000313" key="2">
    <source>
        <dbReference type="EMBL" id="PRP77750.1"/>
    </source>
</evidence>
<dbReference type="GO" id="GO:0003677">
    <property type="term" value="F:DNA binding"/>
    <property type="evidence" value="ECO:0007669"/>
    <property type="project" value="InterPro"/>
</dbReference>
<accession>A0A2P6N1G2</accession>
<dbReference type="InterPro" id="IPR014876">
    <property type="entry name" value="DEK_C"/>
</dbReference>
<evidence type="ECO:0000259" key="1">
    <source>
        <dbReference type="PROSITE" id="PS51998"/>
    </source>
</evidence>
<dbReference type="Proteomes" id="UP000241769">
    <property type="component" value="Unassembled WGS sequence"/>
</dbReference>